<evidence type="ECO:0000256" key="1">
    <source>
        <dbReference type="ARBA" id="ARBA00001946"/>
    </source>
</evidence>
<dbReference type="CDD" id="cd00685">
    <property type="entry name" value="Trans_IPPS_HT"/>
    <property type="match status" value="1"/>
</dbReference>
<evidence type="ECO:0000256" key="4">
    <source>
        <dbReference type="ARBA" id="ARBA00022723"/>
    </source>
</evidence>
<evidence type="ECO:0000256" key="5">
    <source>
        <dbReference type="ARBA" id="ARBA00022842"/>
    </source>
</evidence>
<evidence type="ECO:0000313" key="8">
    <source>
        <dbReference type="Proteomes" id="UP001267426"/>
    </source>
</evidence>
<comment type="cofactor">
    <cofactor evidence="1">
        <name>Mg(2+)</name>
        <dbReference type="ChEBI" id="CHEBI:18420"/>
    </cofactor>
</comment>
<organism evidence="7 8">
    <name type="scientific">Rubrivirga litoralis</name>
    <dbReference type="NCBI Taxonomy" id="3075598"/>
    <lineage>
        <taxon>Bacteria</taxon>
        <taxon>Pseudomonadati</taxon>
        <taxon>Rhodothermota</taxon>
        <taxon>Rhodothermia</taxon>
        <taxon>Rhodothermales</taxon>
        <taxon>Rubricoccaceae</taxon>
        <taxon>Rubrivirga</taxon>
    </lineage>
</organism>
<comment type="caution">
    <text evidence="7">The sequence shown here is derived from an EMBL/GenBank/DDBJ whole genome shotgun (WGS) entry which is preliminary data.</text>
</comment>
<dbReference type="Proteomes" id="UP001267426">
    <property type="component" value="Unassembled WGS sequence"/>
</dbReference>
<sequence>MTQTMAFADIAETVDDALGALDLPAQPAGLYDPVRYVLGGGGKRVRPALVVLAAEAWGGAEARARALPAALAVETFHNFTLVHDDIMDHAATRRGRPTVHERWDVPTAVLAGDLMMGLSYQLLGQTEGADVARLLASFSRMVAALCEGQTLDLAFETRADVTVDDYLDMIDRKTGALLELSLELGGLVGGADAHAVAELRRAGRLLGRAFQIQDDLLDLTAEGDGWGKTIGGDLVEGKKAYLALRAVERAEGDERAWLARALDGGLPAASVPEARDRMSRLGVLDDAARAVADYSARGGAALDVLPDGPAADALRALAVGLATRAA</sequence>
<comment type="similarity">
    <text evidence="2 6">Belongs to the FPP/GGPP synthase family.</text>
</comment>
<proteinExistence type="inferred from homology"/>
<dbReference type="SFLD" id="SFLDG01017">
    <property type="entry name" value="Polyprenyl_Transferase_Like"/>
    <property type="match status" value="1"/>
</dbReference>
<dbReference type="Pfam" id="PF00348">
    <property type="entry name" value="polyprenyl_synt"/>
    <property type="match status" value="1"/>
</dbReference>
<dbReference type="SUPFAM" id="SSF48576">
    <property type="entry name" value="Terpenoid synthases"/>
    <property type="match status" value="1"/>
</dbReference>
<keyword evidence="3 6" id="KW-0808">Transferase</keyword>
<reference evidence="7 8" key="1">
    <citation type="submission" date="2023-09" db="EMBL/GenBank/DDBJ databases">
        <authorList>
            <person name="Rey-Velasco X."/>
        </authorList>
    </citation>
    <scope>NUCLEOTIDE SEQUENCE [LARGE SCALE GENOMIC DNA]</scope>
    <source>
        <strain evidence="7 8">F394</strain>
    </source>
</reference>
<dbReference type="PANTHER" id="PTHR12001">
    <property type="entry name" value="GERANYLGERANYL PYROPHOSPHATE SYNTHASE"/>
    <property type="match status" value="1"/>
</dbReference>
<evidence type="ECO:0000256" key="2">
    <source>
        <dbReference type="ARBA" id="ARBA00006706"/>
    </source>
</evidence>
<dbReference type="PROSITE" id="PS00723">
    <property type="entry name" value="POLYPRENYL_SYNTHASE_1"/>
    <property type="match status" value="1"/>
</dbReference>
<evidence type="ECO:0000313" key="7">
    <source>
        <dbReference type="EMBL" id="MDT0632533.1"/>
    </source>
</evidence>
<dbReference type="InterPro" id="IPR000092">
    <property type="entry name" value="Polyprenyl_synt"/>
</dbReference>
<evidence type="ECO:0000256" key="3">
    <source>
        <dbReference type="ARBA" id="ARBA00022679"/>
    </source>
</evidence>
<accession>A0ABU3BTB0</accession>
<dbReference type="Gene3D" id="1.10.600.10">
    <property type="entry name" value="Farnesyl Diphosphate Synthase"/>
    <property type="match status" value="1"/>
</dbReference>
<protein>
    <submittedName>
        <fullName evidence="7">Polyprenyl synthetase family protein</fullName>
    </submittedName>
</protein>
<gene>
    <name evidence="7" type="ORF">RM540_12300</name>
</gene>
<dbReference type="RefSeq" id="WP_311664501.1">
    <property type="nucleotide sequence ID" value="NZ_JAVRHT010000030.1"/>
</dbReference>
<dbReference type="PROSITE" id="PS00444">
    <property type="entry name" value="POLYPRENYL_SYNTHASE_2"/>
    <property type="match status" value="1"/>
</dbReference>
<keyword evidence="4" id="KW-0479">Metal-binding</keyword>
<dbReference type="PANTHER" id="PTHR12001:SF85">
    <property type="entry name" value="SHORT CHAIN ISOPRENYL DIPHOSPHATE SYNTHASE"/>
    <property type="match status" value="1"/>
</dbReference>
<keyword evidence="5" id="KW-0460">Magnesium</keyword>
<name>A0ABU3BTB0_9BACT</name>
<evidence type="ECO:0000256" key="6">
    <source>
        <dbReference type="RuleBase" id="RU004466"/>
    </source>
</evidence>
<dbReference type="InterPro" id="IPR033749">
    <property type="entry name" value="Polyprenyl_synt_CS"/>
</dbReference>
<dbReference type="EMBL" id="JAVRHT010000030">
    <property type="protein sequence ID" value="MDT0632533.1"/>
    <property type="molecule type" value="Genomic_DNA"/>
</dbReference>
<keyword evidence="8" id="KW-1185">Reference proteome</keyword>
<dbReference type="InterPro" id="IPR008949">
    <property type="entry name" value="Isoprenoid_synthase_dom_sf"/>
</dbReference>
<dbReference type="SFLD" id="SFLDS00005">
    <property type="entry name" value="Isoprenoid_Synthase_Type_I"/>
    <property type="match status" value="1"/>
</dbReference>